<evidence type="ECO:0000256" key="1">
    <source>
        <dbReference type="ARBA" id="ARBA00023030"/>
    </source>
</evidence>
<keyword evidence="2" id="KW-1015">Disulfide bond</keyword>
<dbReference type="Ensembl" id="ENSSFOT00015072254.1">
    <property type="protein sequence ID" value="ENSSFOP00015052352.1"/>
    <property type="gene ID" value="ENSSFOG00015014760.2"/>
</dbReference>
<dbReference type="SMART" id="SM00141">
    <property type="entry name" value="PDGF"/>
    <property type="match status" value="1"/>
</dbReference>
<dbReference type="Gene3D" id="2.10.90.10">
    <property type="entry name" value="Cystine-knot cytokines"/>
    <property type="match status" value="1"/>
</dbReference>
<dbReference type="GO" id="GO:0042056">
    <property type="term" value="F:chemoattractant activity"/>
    <property type="evidence" value="ECO:0007669"/>
    <property type="project" value="TreeGrafter"/>
</dbReference>
<dbReference type="GO" id="GO:0048010">
    <property type="term" value="P:vascular endothelial growth factor receptor signaling pathway"/>
    <property type="evidence" value="ECO:0007669"/>
    <property type="project" value="TreeGrafter"/>
</dbReference>
<proteinExistence type="inferred from homology"/>
<dbReference type="InterPro" id="IPR029034">
    <property type="entry name" value="Cystine-knot_cytokine"/>
</dbReference>
<dbReference type="GO" id="GO:0002040">
    <property type="term" value="P:sprouting angiogenesis"/>
    <property type="evidence" value="ECO:0007669"/>
    <property type="project" value="TreeGrafter"/>
</dbReference>
<dbReference type="GO" id="GO:0005615">
    <property type="term" value="C:extracellular space"/>
    <property type="evidence" value="ECO:0007669"/>
    <property type="project" value="TreeGrafter"/>
</dbReference>
<dbReference type="GO" id="GO:0001938">
    <property type="term" value="P:positive regulation of endothelial cell proliferation"/>
    <property type="evidence" value="ECO:0007669"/>
    <property type="project" value="TreeGrafter"/>
</dbReference>
<dbReference type="GO" id="GO:0043185">
    <property type="term" value="F:vascular endothelial growth factor receptor 3 binding"/>
    <property type="evidence" value="ECO:0007669"/>
    <property type="project" value="TreeGrafter"/>
</dbReference>
<dbReference type="GO" id="GO:0038084">
    <property type="term" value="P:vascular endothelial growth factor signaling pathway"/>
    <property type="evidence" value="ECO:0007669"/>
    <property type="project" value="TreeGrafter"/>
</dbReference>
<feature type="domain" description="Platelet-derived growth factor (PDGF) family profile" evidence="4">
    <location>
        <begin position="30"/>
        <end position="106"/>
    </location>
</feature>
<dbReference type="GO" id="GO:0045766">
    <property type="term" value="P:positive regulation of angiogenesis"/>
    <property type="evidence" value="ECO:0007669"/>
    <property type="project" value="TreeGrafter"/>
</dbReference>
<dbReference type="PROSITE" id="PS50278">
    <property type="entry name" value="PDGF_2"/>
    <property type="match status" value="1"/>
</dbReference>
<dbReference type="PANTHER" id="PTHR12025">
    <property type="entry name" value="VASCULAR ENDOTHELIAL GROWTH FACTOR"/>
    <property type="match status" value="1"/>
</dbReference>
<dbReference type="GeneTree" id="ENSGT00940000156167"/>
<reference evidence="5" key="2">
    <citation type="submission" date="2025-08" db="UniProtKB">
        <authorList>
            <consortium name="Ensembl"/>
        </authorList>
    </citation>
    <scope>IDENTIFICATION</scope>
</reference>
<dbReference type="GO" id="GO:0008083">
    <property type="term" value="F:growth factor activity"/>
    <property type="evidence" value="ECO:0007669"/>
    <property type="project" value="UniProtKB-KW"/>
</dbReference>
<evidence type="ECO:0000256" key="3">
    <source>
        <dbReference type="RuleBase" id="RU003818"/>
    </source>
</evidence>
<comment type="similarity">
    <text evidence="3">Belongs to the PDGF/VEGF growth factor family.</text>
</comment>
<dbReference type="SUPFAM" id="SSF57501">
    <property type="entry name" value="Cystine-knot cytokines"/>
    <property type="match status" value="1"/>
</dbReference>
<evidence type="ECO:0000313" key="5">
    <source>
        <dbReference type="Ensembl" id="ENSSFOP00015052352.1"/>
    </source>
</evidence>
<keyword evidence="6" id="KW-1185">Reference proteome</keyword>
<dbReference type="InterPro" id="IPR000072">
    <property type="entry name" value="PDGF/VEGF_dom"/>
</dbReference>
<evidence type="ECO:0000256" key="2">
    <source>
        <dbReference type="ARBA" id="ARBA00023157"/>
    </source>
</evidence>
<dbReference type="Pfam" id="PF00341">
    <property type="entry name" value="PDGF"/>
    <property type="match status" value="1"/>
</dbReference>
<protein>
    <submittedName>
        <fullName evidence="5">Vascular endothelial growth factor C-like</fullName>
    </submittedName>
</protein>
<dbReference type="CDD" id="cd00135">
    <property type="entry name" value="PDGF"/>
    <property type="match status" value="1"/>
</dbReference>
<gene>
    <name evidence="5" type="primary">LOC108936764</name>
</gene>
<sequence>SHVAIATPGRRLSAMCGSDLATPRRVKLACHPREECVEVAKEHPESTSSFFRPRCISVHRCGGCCNHEGQECVSTRQNLVQKTQNPSIITLTFVNHTSCDCQPKESLHTIRRRAITAYFSQ</sequence>
<evidence type="ECO:0000313" key="6">
    <source>
        <dbReference type="Proteomes" id="UP000694397"/>
    </source>
</evidence>
<reference evidence="5 6" key="1">
    <citation type="submission" date="2019-04" db="EMBL/GenBank/DDBJ databases">
        <authorList>
            <consortium name="Wellcome Sanger Institute Data Sharing"/>
        </authorList>
    </citation>
    <scope>NUCLEOTIDE SEQUENCE [LARGE SCALE GENOMIC DNA]</scope>
</reference>
<dbReference type="GO" id="GO:0016020">
    <property type="term" value="C:membrane"/>
    <property type="evidence" value="ECO:0007669"/>
    <property type="project" value="InterPro"/>
</dbReference>
<keyword evidence="1 3" id="KW-0339">Growth factor</keyword>
<dbReference type="InterPro" id="IPR050507">
    <property type="entry name" value="PDGF/VEGF_growth_factor"/>
</dbReference>
<evidence type="ECO:0000259" key="4">
    <source>
        <dbReference type="PROSITE" id="PS50278"/>
    </source>
</evidence>
<organism evidence="5 6">
    <name type="scientific">Scleropages formosus</name>
    <name type="common">Asian bonytongue</name>
    <name type="synonym">Osteoglossum formosum</name>
    <dbReference type="NCBI Taxonomy" id="113540"/>
    <lineage>
        <taxon>Eukaryota</taxon>
        <taxon>Metazoa</taxon>
        <taxon>Chordata</taxon>
        <taxon>Craniata</taxon>
        <taxon>Vertebrata</taxon>
        <taxon>Euteleostomi</taxon>
        <taxon>Actinopterygii</taxon>
        <taxon>Neopterygii</taxon>
        <taxon>Teleostei</taxon>
        <taxon>Osteoglossocephala</taxon>
        <taxon>Osteoglossomorpha</taxon>
        <taxon>Osteoglossiformes</taxon>
        <taxon>Osteoglossidae</taxon>
        <taxon>Scleropages</taxon>
    </lineage>
</organism>
<dbReference type="GO" id="GO:0060754">
    <property type="term" value="P:positive regulation of mast cell chemotaxis"/>
    <property type="evidence" value="ECO:0007669"/>
    <property type="project" value="TreeGrafter"/>
</dbReference>
<dbReference type="GO" id="GO:0050930">
    <property type="term" value="P:induction of positive chemotaxis"/>
    <property type="evidence" value="ECO:0007669"/>
    <property type="project" value="TreeGrafter"/>
</dbReference>
<dbReference type="PANTHER" id="PTHR12025:SF3">
    <property type="entry name" value="VASCULAR ENDOTHELIAL GROWTH FACTOR C"/>
    <property type="match status" value="1"/>
</dbReference>
<reference evidence="5" key="3">
    <citation type="submission" date="2025-09" db="UniProtKB">
        <authorList>
            <consortium name="Ensembl"/>
        </authorList>
    </citation>
    <scope>IDENTIFICATION</scope>
</reference>
<dbReference type="Proteomes" id="UP000694397">
    <property type="component" value="Chromosome 13"/>
</dbReference>
<dbReference type="GO" id="GO:0001666">
    <property type="term" value="P:response to hypoxia"/>
    <property type="evidence" value="ECO:0007669"/>
    <property type="project" value="TreeGrafter"/>
</dbReference>
<name>A0A8C9TIN0_SCLFO</name>
<dbReference type="AlphaFoldDB" id="A0A8C9TIN0"/>
<accession>A0A8C9TIN0</accession>